<accession>A0A9Y2MVI7</accession>
<dbReference type="Proteomes" id="UP001236014">
    <property type="component" value="Chromosome"/>
</dbReference>
<proteinExistence type="predicted"/>
<dbReference type="EMBL" id="CP127294">
    <property type="protein sequence ID" value="WIX76944.1"/>
    <property type="molecule type" value="Genomic_DNA"/>
</dbReference>
<sequence>MDTGEVRTTDQGSSGTSALYRAGILLSPGDHVYAGLSAEVSDPPVTFGEADCAPWQHICSTRDIGDATAVITGDNGSSSVLVEVYGADRGVFLRLRVTCEVTADTSLFWQGGASAPQIPLSVDSLVALADSLATHPA</sequence>
<evidence type="ECO:0000313" key="2">
    <source>
        <dbReference type="Proteomes" id="UP001236014"/>
    </source>
</evidence>
<protein>
    <submittedName>
        <fullName evidence="1">Uncharacterized protein</fullName>
    </submittedName>
</protein>
<dbReference type="KEGG" id="acab:QRX50_36820"/>
<dbReference type="AlphaFoldDB" id="A0A9Y2MVI7"/>
<evidence type="ECO:0000313" key="1">
    <source>
        <dbReference type="EMBL" id="WIX76944.1"/>
    </source>
</evidence>
<dbReference type="RefSeq" id="WP_285967690.1">
    <property type="nucleotide sequence ID" value="NZ_CP127294.1"/>
</dbReference>
<reference evidence="1 2" key="1">
    <citation type="submission" date="2023-06" db="EMBL/GenBank/DDBJ databases">
        <authorList>
            <person name="Oyuntsetseg B."/>
            <person name="Kim S.B."/>
        </authorList>
    </citation>
    <scope>NUCLEOTIDE SEQUENCE [LARGE SCALE GENOMIC DNA]</scope>
    <source>
        <strain evidence="1 2">2-15</strain>
    </source>
</reference>
<organism evidence="1 2">
    <name type="scientific">Amycolatopsis carbonis</name>
    <dbReference type="NCBI Taxonomy" id="715471"/>
    <lineage>
        <taxon>Bacteria</taxon>
        <taxon>Bacillati</taxon>
        <taxon>Actinomycetota</taxon>
        <taxon>Actinomycetes</taxon>
        <taxon>Pseudonocardiales</taxon>
        <taxon>Pseudonocardiaceae</taxon>
        <taxon>Amycolatopsis</taxon>
    </lineage>
</organism>
<name>A0A9Y2MVI7_9PSEU</name>
<keyword evidence="2" id="KW-1185">Reference proteome</keyword>
<gene>
    <name evidence="1" type="ORF">QRX50_36820</name>
</gene>